<dbReference type="AlphaFoldDB" id="A0A9X4ATI0"/>
<proteinExistence type="predicted"/>
<dbReference type="SUPFAM" id="SSF51735">
    <property type="entry name" value="NAD(P)-binding Rossmann-fold domains"/>
    <property type="match status" value="1"/>
</dbReference>
<protein>
    <submittedName>
        <fullName evidence="2">NAD-dependent epimerase/dehydratase family protein</fullName>
    </submittedName>
</protein>
<keyword evidence="3" id="KW-1185">Reference proteome</keyword>
<evidence type="ECO:0000259" key="1">
    <source>
        <dbReference type="Pfam" id="PF01370"/>
    </source>
</evidence>
<sequence length="312" mass="33851">MKTLVVGGAGFIGSHLVDRLVRRGPVTVYDNLSVGKRAFVKEHLDAGRVTLVEADALDLERLTAAAAGHDVVFHLSANPEARWGLERTRLDLEQGTIVTYNVLEAMRRAGVPRLVFSSSGTVYGDTPETCKEDHIGHLPISLYGASKLAGEALISAFVECFGLHATIFRFGNVVGPRGTHGAALDFLKKLRDRKTELEVLGDGRQSKPYLHVSDCADGMLFGLDHAEERLGLYNLAPPDQTSVARIAELCVKTSPYPDATIRFTGGDRGWPGDVPRSSMSPDKLAAKGFRVRHSSDDAVRMAIEALTREVFG</sequence>
<evidence type="ECO:0000313" key="3">
    <source>
        <dbReference type="Proteomes" id="UP001151081"/>
    </source>
</evidence>
<reference evidence="2 3" key="1">
    <citation type="submission" date="2021-04" db="EMBL/GenBank/DDBJ databases">
        <title>Genome analysis of Polyangium sp.</title>
        <authorList>
            <person name="Li Y."/>
            <person name="Wang J."/>
        </authorList>
    </citation>
    <scope>NUCLEOTIDE SEQUENCE [LARGE SCALE GENOMIC DNA]</scope>
    <source>
        <strain evidence="2 3">SDU14</strain>
    </source>
</reference>
<dbReference type="Gene3D" id="3.40.50.720">
    <property type="entry name" value="NAD(P)-binding Rossmann-like Domain"/>
    <property type="match status" value="1"/>
</dbReference>
<dbReference type="InterPro" id="IPR001509">
    <property type="entry name" value="Epimerase_deHydtase"/>
</dbReference>
<gene>
    <name evidence="2" type="ORF">KEG57_23895</name>
</gene>
<dbReference type="RefSeq" id="WP_272423231.1">
    <property type="nucleotide sequence ID" value="NZ_JAGTJJ010000014.1"/>
</dbReference>
<feature type="domain" description="NAD-dependent epimerase/dehydratase" evidence="1">
    <location>
        <begin position="4"/>
        <end position="235"/>
    </location>
</feature>
<dbReference type="EMBL" id="JAGTJJ010000014">
    <property type="protein sequence ID" value="MDC3983571.1"/>
    <property type="molecule type" value="Genomic_DNA"/>
</dbReference>
<dbReference type="Gene3D" id="3.90.25.10">
    <property type="entry name" value="UDP-galactose 4-epimerase, domain 1"/>
    <property type="match status" value="1"/>
</dbReference>
<comment type="caution">
    <text evidence="2">The sequence shown here is derived from an EMBL/GenBank/DDBJ whole genome shotgun (WGS) entry which is preliminary data.</text>
</comment>
<dbReference type="Proteomes" id="UP001151081">
    <property type="component" value="Unassembled WGS sequence"/>
</dbReference>
<organism evidence="2 3">
    <name type="scientific">Polyangium jinanense</name>
    <dbReference type="NCBI Taxonomy" id="2829994"/>
    <lineage>
        <taxon>Bacteria</taxon>
        <taxon>Pseudomonadati</taxon>
        <taxon>Myxococcota</taxon>
        <taxon>Polyangia</taxon>
        <taxon>Polyangiales</taxon>
        <taxon>Polyangiaceae</taxon>
        <taxon>Polyangium</taxon>
    </lineage>
</organism>
<accession>A0A9X4ATI0</accession>
<dbReference type="Pfam" id="PF01370">
    <property type="entry name" value="Epimerase"/>
    <property type="match status" value="1"/>
</dbReference>
<name>A0A9X4ATI0_9BACT</name>
<dbReference type="PANTHER" id="PTHR43245">
    <property type="entry name" value="BIFUNCTIONAL POLYMYXIN RESISTANCE PROTEIN ARNA"/>
    <property type="match status" value="1"/>
</dbReference>
<dbReference type="PANTHER" id="PTHR43245:SF13">
    <property type="entry name" value="UDP-D-APIOSE_UDP-D-XYLOSE SYNTHASE 2"/>
    <property type="match status" value="1"/>
</dbReference>
<dbReference type="InterPro" id="IPR036291">
    <property type="entry name" value="NAD(P)-bd_dom_sf"/>
</dbReference>
<dbReference type="InterPro" id="IPR050177">
    <property type="entry name" value="Lipid_A_modif_metabolic_enz"/>
</dbReference>
<evidence type="ECO:0000313" key="2">
    <source>
        <dbReference type="EMBL" id="MDC3983571.1"/>
    </source>
</evidence>